<gene>
    <name evidence="1" type="ORF">KC669_04545</name>
</gene>
<dbReference type="EMBL" id="JAGQLF010000077">
    <property type="protein sequence ID" value="MCA9387275.1"/>
    <property type="molecule type" value="Genomic_DNA"/>
</dbReference>
<sequence length="143" mass="16550">MIKKYRTTLGIGLCIFFVLLFAVLGIITLKNNEKNTDAKEEFAFADLKSKWLIEKLVIGLDSEEGSVLGATYTFENEENDLKITFDNSLYTLSDNDFNIALQIVADYINENNIEGKRFIVKKFDDIQIAFQNLQNKNYYLLRR</sequence>
<accession>A0A955LAM7</accession>
<reference evidence="1" key="2">
    <citation type="journal article" date="2021" name="Microbiome">
        <title>Successional dynamics and alternative stable states in a saline activated sludge microbial community over 9 years.</title>
        <authorList>
            <person name="Wang Y."/>
            <person name="Ye J."/>
            <person name="Ju F."/>
            <person name="Liu L."/>
            <person name="Boyd J.A."/>
            <person name="Deng Y."/>
            <person name="Parks D.H."/>
            <person name="Jiang X."/>
            <person name="Yin X."/>
            <person name="Woodcroft B.J."/>
            <person name="Tyson G.W."/>
            <person name="Hugenholtz P."/>
            <person name="Polz M.F."/>
            <person name="Zhang T."/>
        </authorList>
    </citation>
    <scope>NUCLEOTIDE SEQUENCE</scope>
    <source>
        <strain evidence="1">HKST-UBA09</strain>
    </source>
</reference>
<comment type="caution">
    <text evidence="1">The sequence shown here is derived from an EMBL/GenBank/DDBJ whole genome shotgun (WGS) entry which is preliminary data.</text>
</comment>
<name>A0A955LAM7_9BACT</name>
<protein>
    <submittedName>
        <fullName evidence="1">Uncharacterized protein</fullName>
    </submittedName>
</protein>
<dbReference type="AlphaFoldDB" id="A0A955LAM7"/>
<organism evidence="1 2">
    <name type="scientific">Candidatus Dojkabacteria bacterium</name>
    <dbReference type="NCBI Taxonomy" id="2099670"/>
    <lineage>
        <taxon>Bacteria</taxon>
        <taxon>Candidatus Dojkabacteria</taxon>
    </lineage>
</organism>
<evidence type="ECO:0000313" key="1">
    <source>
        <dbReference type="EMBL" id="MCA9387275.1"/>
    </source>
</evidence>
<reference evidence="1" key="1">
    <citation type="submission" date="2020-04" db="EMBL/GenBank/DDBJ databases">
        <authorList>
            <person name="Zhang T."/>
        </authorList>
    </citation>
    <scope>NUCLEOTIDE SEQUENCE</scope>
    <source>
        <strain evidence="1">HKST-UBA09</strain>
    </source>
</reference>
<proteinExistence type="predicted"/>
<evidence type="ECO:0000313" key="2">
    <source>
        <dbReference type="Proteomes" id="UP000714915"/>
    </source>
</evidence>
<dbReference type="Proteomes" id="UP000714915">
    <property type="component" value="Unassembled WGS sequence"/>
</dbReference>